<dbReference type="AlphaFoldDB" id="A0A251N8H5"/>
<dbReference type="PROSITE" id="PS00028">
    <property type="entry name" value="ZINC_FINGER_C2H2_1"/>
    <property type="match status" value="1"/>
</dbReference>
<dbReference type="PANTHER" id="PTHR46547:SF7">
    <property type="entry name" value="ZINC FINGER PROTEIN GIS"/>
    <property type="match status" value="1"/>
</dbReference>
<name>A0A251N8H5_PRUPE</name>
<dbReference type="GO" id="GO:0008270">
    <property type="term" value="F:zinc ion binding"/>
    <property type="evidence" value="ECO:0007669"/>
    <property type="project" value="UniProtKB-KW"/>
</dbReference>
<keyword evidence="1" id="KW-0862">Zinc</keyword>
<evidence type="ECO:0000256" key="1">
    <source>
        <dbReference type="PROSITE-ProRule" id="PRU00042"/>
    </source>
</evidence>
<gene>
    <name evidence="3" type="ORF">PRUPE_7G082800</name>
</gene>
<protein>
    <recommendedName>
        <fullName evidence="2">C2H2-type domain-containing protein</fullName>
    </recommendedName>
</protein>
<dbReference type="PANTHER" id="PTHR46547">
    <property type="entry name" value="ZINC FINGER PROTEIN GIS"/>
    <property type="match status" value="1"/>
</dbReference>
<keyword evidence="1" id="KW-0479">Metal-binding</keyword>
<dbReference type="STRING" id="3760.A0A251N8H5"/>
<dbReference type="GO" id="GO:0010090">
    <property type="term" value="P:trichome morphogenesis"/>
    <property type="evidence" value="ECO:0007669"/>
    <property type="project" value="InterPro"/>
</dbReference>
<sequence length="339" mass="37707">MGQPQLSIIIQTLTPLFYRTHTIPPHPHIHHPLPSSSLSFLLSQFLHFLLFFHHTQNYTSFSLQIFMDKVEKETQDFMNVESFSQLPFIRPAPPVNKEKGIRLFGIEFGADTPTEDSESLDYTNACEDAAAKEYNINTTTATNSNNKSNESGGESSRRFECHYCCRNFPTSQALGGHQNAHKRERQHAKREHLQSAMVHAGHHGLSHDAHHHVYGLMNYTTSRLGASPHHHHTAYPSWNSSHSSSIAGAHQHTRFYGNSGGTYGTQSAPINGSPLALWRIPAVQGTTNPSFNRDRSMNLFAGGEEMKAAGVGGTGGQGRYVYDSSMASVQDHARKLLFL</sequence>
<keyword evidence="1" id="KW-0863">Zinc-finger</keyword>
<proteinExistence type="predicted"/>
<feature type="domain" description="C2H2-type" evidence="2">
    <location>
        <begin position="159"/>
        <end position="186"/>
    </location>
</feature>
<keyword evidence="4" id="KW-1185">Reference proteome</keyword>
<dbReference type="PROSITE" id="PS50157">
    <property type="entry name" value="ZINC_FINGER_C2H2_2"/>
    <property type="match status" value="1"/>
</dbReference>
<dbReference type="GO" id="GO:0003700">
    <property type="term" value="F:DNA-binding transcription factor activity"/>
    <property type="evidence" value="ECO:0007669"/>
    <property type="project" value="InterPro"/>
</dbReference>
<evidence type="ECO:0000313" key="4">
    <source>
        <dbReference type="Proteomes" id="UP000006882"/>
    </source>
</evidence>
<dbReference type="Proteomes" id="UP000006882">
    <property type="component" value="Chromosome G7"/>
</dbReference>
<dbReference type="Gramene" id="ONH95646">
    <property type="protein sequence ID" value="ONH95646"/>
    <property type="gene ID" value="PRUPE_7G082800"/>
</dbReference>
<accession>A0A251N8H5</accession>
<organism evidence="3 4">
    <name type="scientific">Prunus persica</name>
    <name type="common">Peach</name>
    <name type="synonym">Amygdalus persica</name>
    <dbReference type="NCBI Taxonomy" id="3760"/>
    <lineage>
        <taxon>Eukaryota</taxon>
        <taxon>Viridiplantae</taxon>
        <taxon>Streptophyta</taxon>
        <taxon>Embryophyta</taxon>
        <taxon>Tracheophyta</taxon>
        <taxon>Spermatophyta</taxon>
        <taxon>Magnoliopsida</taxon>
        <taxon>eudicotyledons</taxon>
        <taxon>Gunneridae</taxon>
        <taxon>Pentapetalae</taxon>
        <taxon>rosids</taxon>
        <taxon>fabids</taxon>
        <taxon>Rosales</taxon>
        <taxon>Rosaceae</taxon>
        <taxon>Amygdaloideae</taxon>
        <taxon>Amygdaleae</taxon>
        <taxon>Prunus</taxon>
    </lineage>
</organism>
<dbReference type="SUPFAM" id="SSF57667">
    <property type="entry name" value="beta-beta-alpha zinc fingers"/>
    <property type="match status" value="1"/>
</dbReference>
<dbReference type="GO" id="GO:0009739">
    <property type="term" value="P:response to gibberellin"/>
    <property type="evidence" value="ECO:0007669"/>
    <property type="project" value="InterPro"/>
</dbReference>
<evidence type="ECO:0000313" key="3">
    <source>
        <dbReference type="EMBL" id="ONH95646.1"/>
    </source>
</evidence>
<dbReference type="EMBL" id="CM007657">
    <property type="protein sequence ID" value="ONH95646.1"/>
    <property type="molecule type" value="Genomic_DNA"/>
</dbReference>
<dbReference type="InterPro" id="IPR013087">
    <property type="entry name" value="Znf_C2H2_type"/>
</dbReference>
<evidence type="ECO:0000259" key="2">
    <source>
        <dbReference type="PROSITE" id="PS50157"/>
    </source>
</evidence>
<reference evidence="3 4" key="1">
    <citation type="journal article" date="2013" name="Nat. Genet.">
        <title>The high-quality draft genome of peach (Prunus persica) identifies unique patterns of genetic diversity, domestication and genome evolution.</title>
        <authorList>
            <consortium name="International Peach Genome Initiative"/>
            <person name="Verde I."/>
            <person name="Abbott A.G."/>
            <person name="Scalabrin S."/>
            <person name="Jung S."/>
            <person name="Shu S."/>
            <person name="Marroni F."/>
            <person name="Zhebentyayeva T."/>
            <person name="Dettori M.T."/>
            <person name="Grimwood J."/>
            <person name="Cattonaro F."/>
            <person name="Zuccolo A."/>
            <person name="Rossini L."/>
            <person name="Jenkins J."/>
            <person name="Vendramin E."/>
            <person name="Meisel L.A."/>
            <person name="Decroocq V."/>
            <person name="Sosinski B."/>
            <person name="Prochnik S."/>
            <person name="Mitros T."/>
            <person name="Policriti A."/>
            <person name="Cipriani G."/>
            <person name="Dondini L."/>
            <person name="Ficklin S."/>
            <person name="Goodstein D.M."/>
            <person name="Xuan P."/>
            <person name="Del Fabbro C."/>
            <person name="Aramini V."/>
            <person name="Copetti D."/>
            <person name="Gonzalez S."/>
            <person name="Horner D.S."/>
            <person name="Falchi R."/>
            <person name="Lucas S."/>
            <person name="Mica E."/>
            <person name="Maldonado J."/>
            <person name="Lazzari B."/>
            <person name="Bielenberg D."/>
            <person name="Pirona R."/>
            <person name="Miculan M."/>
            <person name="Barakat A."/>
            <person name="Testolin R."/>
            <person name="Stella A."/>
            <person name="Tartarini S."/>
            <person name="Tonutti P."/>
            <person name="Arus P."/>
            <person name="Orellana A."/>
            <person name="Wells C."/>
            <person name="Main D."/>
            <person name="Vizzotto G."/>
            <person name="Silva H."/>
            <person name="Salamini F."/>
            <person name="Schmutz J."/>
            <person name="Morgante M."/>
            <person name="Rokhsar D.S."/>
        </authorList>
    </citation>
    <scope>NUCLEOTIDE SEQUENCE [LARGE SCALE GENOMIC DNA]</scope>
    <source>
        <strain evidence="4">cv. Nemared</strain>
    </source>
</reference>
<dbReference type="InterPro" id="IPR036236">
    <property type="entry name" value="Znf_C2H2_sf"/>
</dbReference>
<dbReference type="InterPro" id="IPR044291">
    <property type="entry name" value="GIS/GIS2/ZFP8"/>
</dbReference>